<dbReference type="SMART" id="SM00564">
    <property type="entry name" value="PQQ"/>
    <property type="match status" value="7"/>
</dbReference>
<dbReference type="InterPro" id="IPR036909">
    <property type="entry name" value="Cyt_c-like_dom_sf"/>
</dbReference>
<dbReference type="InterPro" id="IPR002372">
    <property type="entry name" value="PQQ_rpt_dom"/>
</dbReference>
<accession>A0A0S2KD44</accession>
<name>A0A0S2KD44_9GAMM</name>
<feature type="chain" id="PRO_5006601505" evidence="5">
    <location>
        <begin position="24"/>
        <end position="611"/>
    </location>
</feature>
<dbReference type="InterPro" id="IPR018391">
    <property type="entry name" value="PQQ_b-propeller_rpt"/>
</dbReference>
<dbReference type="Gene3D" id="2.140.10.10">
    <property type="entry name" value="Quinoprotein alcohol dehydrogenase-like superfamily"/>
    <property type="match status" value="1"/>
</dbReference>
<keyword evidence="3 5" id="KW-0732">Signal</keyword>
<feature type="domain" description="Pyrrolo-quinoline quinone repeat" evidence="6">
    <location>
        <begin position="123"/>
        <end position="386"/>
    </location>
</feature>
<gene>
    <name evidence="7" type="ORF">PS2015_1347</name>
</gene>
<dbReference type="STRING" id="1249552.PS2015_1347"/>
<dbReference type="PANTHER" id="PTHR32303">
    <property type="entry name" value="QUINOPROTEIN ALCOHOL DEHYDROGENASE (CYTOCHROME C)"/>
    <property type="match status" value="1"/>
</dbReference>
<evidence type="ECO:0000313" key="8">
    <source>
        <dbReference type="Proteomes" id="UP000065641"/>
    </source>
</evidence>
<evidence type="ECO:0000313" key="7">
    <source>
        <dbReference type="EMBL" id="ALO46004.1"/>
    </source>
</evidence>
<dbReference type="GO" id="GO:0009055">
    <property type="term" value="F:electron transfer activity"/>
    <property type="evidence" value="ECO:0007669"/>
    <property type="project" value="InterPro"/>
</dbReference>
<protein>
    <submittedName>
        <fullName evidence="7">Polyvinyl-alcohol dehydrogenase, PQQ-dependent</fullName>
    </submittedName>
</protein>
<evidence type="ECO:0000256" key="5">
    <source>
        <dbReference type="SAM" id="SignalP"/>
    </source>
</evidence>
<dbReference type="PANTHER" id="PTHR32303:SF10">
    <property type="entry name" value="OUTER MEMBRANE PROTEIN ASSEMBLY FACTOR BAMB"/>
    <property type="match status" value="1"/>
</dbReference>
<dbReference type="SUPFAM" id="SSF50998">
    <property type="entry name" value="Quinoprotein alcohol dehydrogenase-like"/>
    <property type="match status" value="1"/>
</dbReference>
<evidence type="ECO:0000256" key="3">
    <source>
        <dbReference type="ARBA" id="ARBA00022729"/>
    </source>
</evidence>
<dbReference type="AlphaFoldDB" id="A0A0S2KD44"/>
<dbReference type="Proteomes" id="UP000065641">
    <property type="component" value="Chromosome"/>
</dbReference>
<dbReference type="SUPFAM" id="SSF46626">
    <property type="entry name" value="Cytochrome c"/>
    <property type="match status" value="1"/>
</dbReference>
<evidence type="ECO:0000256" key="4">
    <source>
        <dbReference type="ARBA" id="ARBA00023002"/>
    </source>
</evidence>
<dbReference type="RefSeq" id="WP_058021491.1">
    <property type="nucleotide sequence ID" value="NZ_CP013189.1"/>
</dbReference>
<dbReference type="InterPro" id="IPR011047">
    <property type="entry name" value="Quinoprotein_ADH-like_sf"/>
</dbReference>
<organism evidence="7 8">
    <name type="scientific">Pseudohongiella spirulinae</name>
    <dbReference type="NCBI Taxonomy" id="1249552"/>
    <lineage>
        <taxon>Bacteria</taxon>
        <taxon>Pseudomonadati</taxon>
        <taxon>Pseudomonadota</taxon>
        <taxon>Gammaproteobacteria</taxon>
        <taxon>Pseudomonadales</taxon>
        <taxon>Pseudohongiellaceae</taxon>
        <taxon>Pseudohongiella</taxon>
    </lineage>
</organism>
<comment type="cofactor">
    <cofactor evidence="1">
        <name>pyrroloquinoline quinone</name>
        <dbReference type="ChEBI" id="CHEBI:58442"/>
    </cofactor>
</comment>
<dbReference type="EMBL" id="CP013189">
    <property type="protein sequence ID" value="ALO46004.1"/>
    <property type="molecule type" value="Genomic_DNA"/>
</dbReference>
<sequence length="611" mass="65267" precursor="true">MRKTYGGVMLSLLMAMSWSGLQAAENLDGDSLYTQYCAMCHTAPQDERTPPRDALSTYTANSIYRALTEGVMRAQGAPLTAEQQIALSEFLAGEPMREELAAAPTQRCDLPMPQFELSLPGNWNGWGNGLSNERHQSSRGTSITADNIDQLELVWAWGLENASVARAQPTIINQVMILGSPSGEVRAMDLETGCTYWIYDAPQEVRAAVTVAFSSVHDAYLAVVADASNHLHVLDARTGELKWESDVDSNPYARSTGSPVVYDDMIFVPVSSSEVGAAGRPDHHCCTFRGNVAAFDLHSGIKLWHTYVMEEAVHVGENSIGNPVYAPSGAPIWQAPSIDAERRIVYAGTGQNYTRPASNSSDSVIAFDMDSGEILWIHQTMEDDAFTMACAMGGEHPNCPDAGPDVDIGAPIVTTTLSNGQDIVVAGTKGAVVVGLDPDNNGELLWSTRIGRGGALGGVHWGMSFDGDVVYVPVSDRGTGADGASPSQPGLHAIDMKTGEVLWYTAAPQRCQEGVRGCMDAYSGPVSTTDDLVIASSLSGYLFAHDRLTGEIVWELNTVQDYAAINGVETRGGSIDATGPVLSGDYMVVSSGYATFSQMAGNAILVFRVNN</sequence>
<comment type="similarity">
    <text evidence="2">Belongs to the bacterial PQQ dehydrogenase family.</text>
</comment>
<evidence type="ECO:0000256" key="2">
    <source>
        <dbReference type="ARBA" id="ARBA00008156"/>
    </source>
</evidence>
<evidence type="ECO:0000259" key="6">
    <source>
        <dbReference type="Pfam" id="PF01011"/>
    </source>
</evidence>
<keyword evidence="8" id="KW-1185">Reference proteome</keyword>
<feature type="signal peptide" evidence="5">
    <location>
        <begin position="1"/>
        <end position="23"/>
    </location>
</feature>
<dbReference type="InterPro" id="IPR015943">
    <property type="entry name" value="WD40/YVTN_repeat-like_dom_sf"/>
</dbReference>
<dbReference type="KEGG" id="pspi:PS2015_1347"/>
<reference evidence="7 8" key="1">
    <citation type="submission" date="2015-11" db="EMBL/GenBank/DDBJ databases">
        <authorList>
            <person name="Zhang Y."/>
            <person name="Guo Z."/>
        </authorList>
    </citation>
    <scope>NUCLEOTIDE SEQUENCE [LARGE SCALE GENOMIC DNA]</scope>
    <source>
        <strain evidence="7 8">KCTC 32221</strain>
    </source>
</reference>
<dbReference type="Gene3D" id="2.130.10.10">
    <property type="entry name" value="YVTN repeat-like/Quinoprotein amine dehydrogenase"/>
    <property type="match status" value="1"/>
</dbReference>
<dbReference type="OrthoDB" id="9794322at2"/>
<dbReference type="Pfam" id="PF01011">
    <property type="entry name" value="PQQ"/>
    <property type="match status" value="1"/>
</dbReference>
<dbReference type="GO" id="GO:0020037">
    <property type="term" value="F:heme binding"/>
    <property type="evidence" value="ECO:0007669"/>
    <property type="project" value="InterPro"/>
</dbReference>
<evidence type="ECO:0000256" key="1">
    <source>
        <dbReference type="ARBA" id="ARBA00001931"/>
    </source>
</evidence>
<dbReference type="Gene3D" id="1.10.760.10">
    <property type="entry name" value="Cytochrome c-like domain"/>
    <property type="match status" value="1"/>
</dbReference>
<keyword evidence="4" id="KW-0560">Oxidoreductase</keyword>
<dbReference type="GO" id="GO:0016491">
    <property type="term" value="F:oxidoreductase activity"/>
    <property type="evidence" value="ECO:0007669"/>
    <property type="project" value="UniProtKB-KW"/>
</dbReference>
<proteinExistence type="inferred from homology"/>